<name>A0A395J3Z7_9HELO</name>
<dbReference type="EMBL" id="QKRW01000005">
    <property type="protein sequence ID" value="RAL66996.1"/>
    <property type="molecule type" value="Genomic_DNA"/>
</dbReference>
<organism evidence="3 4">
    <name type="scientific">Monilinia fructigena</name>
    <dbReference type="NCBI Taxonomy" id="38457"/>
    <lineage>
        <taxon>Eukaryota</taxon>
        <taxon>Fungi</taxon>
        <taxon>Dikarya</taxon>
        <taxon>Ascomycota</taxon>
        <taxon>Pezizomycotina</taxon>
        <taxon>Leotiomycetes</taxon>
        <taxon>Helotiales</taxon>
        <taxon>Sclerotiniaceae</taxon>
        <taxon>Monilinia</taxon>
    </lineage>
</organism>
<feature type="transmembrane region" description="Helical" evidence="2">
    <location>
        <begin position="78"/>
        <end position="100"/>
    </location>
</feature>
<accession>A0A395J3Z7</accession>
<evidence type="ECO:0000256" key="2">
    <source>
        <dbReference type="SAM" id="Phobius"/>
    </source>
</evidence>
<evidence type="ECO:0000313" key="4">
    <source>
        <dbReference type="Proteomes" id="UP000249056"/>
    </source>
</evidence>
<dbReference type="AlphaFoldDB" id="A0A395J3Z7"/>
<comment type="caution">
    <text evidence="3">The sequence shown here is derived from an EMBL/GenBank/DDBJ whole genome shotgun (WGS) entry which is preliminary data.</text>
</comment>
<feature type="region of interest" description="Disordered" evidence="1">
    <location>
        <begin position="160"/>
        <end position="184"/>
    </location>
</feature>
<dbReference type="Proteomes" id="UP000249056">
    <property type="component" value="Unassembled WGS sequence"/>
</dbReference>
<reference evidence="3 4" key="1">
    <citation type="submission" date="2018-06" db="EMBL/GenBank/DDBJ databases">
        <title>Genome Sequence of the Brown Rot Fungal Pathogen Monilinia fructigena.</title>
        <authorList>
            <person name="Landi L."/>
            <person name="De Miccolis Angelini R.M."/>
            <person name="Pollastro S."/>
            <person name="Abate D."/>
            <person name="Faretra F."/>
            <person name="Romanazzi G."/>
        </authorList>
    </citation>
    <scope>NUCLEOTIDE SEQUENCE [LARGE SCALE GENOMIC DNA]</scope>
    <source>
        <strain evidence="3 4">Mfrg269</strain>
    </source>
</reference>
<sequence>MPIHLSQLPLVLHIQFSETGYQIWYQSSNAKDFSSPATMTSTSTTLSIPTIILTNSSNIIDPTTSDKSGSGLSMGTKVAIAVSTSILMIALAIGTAMYLIRKRKGKRPGRGFSAPMTDDAIMLPEYRKELGNKGAALKLFVYHGDVKAGNMIVGIVDDEEVGGNETPGERRENKVDVRVTELPG</sequence>
<keyword evidence="4" id="KW-1185">Reference proteome</keyword>
<keyword evidence="2" id="KW-0472">Membrane</keyword>
<keyword evidence="2" id="KW-1133">Transmembrane helix</keyword>
<evidence type="ECO:0000313" key="3">
    <source>
        <dbReference type="EMBL" id="RAL66996.1"/>
    </source>
</evidence>
<keyword evidence="2" id="KW-0812">Transmembrane</keyword>
<feature type="compositionally biased region" description="Basic and acidic residues" evidence="1">
    <location>
        <begin position="167"/>
        <end position="184"/>
    </location>
</feature>
<protein>
    <submittedName>
        <fullName evidence="3">Uncharacterized protein</fullName>
    </submittedName>
</protein>
<proteinExistence type="predicted"/>
<gene>
    <name evidence="3" type="ORF">DID88_007776</name>
</gene>
<evidence type="ECO:0000256" key="1">
    <source>
        <dbReference type="SAM" id="MobiDB-lite"/>
    </source>
</evidence>